<feature type="binding site" evidence="9">
    <location>
        <position position="49"/>
    </location>
    <ligand>
        <name>Mg(2+)</name>
        <dbReference type="ChEBI" id="CHEBI:18420"/>
    </ligand>
</feature>
<keyword evidence="2 9" id="KW-0808">Transferase</keyword>
<comment type="catalytic activity">
    <reaction evidence="9">
        <text>hydrogenselenide + ATP + H2O = selenophosphate + AMP + phosphate + 2 H(+)</text>
        <dbReference type="Rhea" id="RHEA:18737"/>
        <dbReference type="ChEBI" id="CHEBI:15377"/>
        <dbReference type="ChEBI" id="CHEBI:15378"/>
        <dbReference type="ChEBI" id="CHEBI:16144"/>
        <dbReference type="ChEBI" id="CHEBI:29317"/>
        <dbReference type="ChEBI" id="CHEBI:30616"/>
        <dbReference type="ChEBI" id="CHEBI:43474"/>
        <dbReference type="ChEBI" id="CHEBI:456215"/>
        <dbReference type="EC" id="2.7.9.3"/>
    </reaction>
</comment>
<dbReference type="HAMAP" id="MF_00625">
    <property type="entry name" value="SelD"/>
    <property type="match status" value="1"/>
</dbReference>
<reference evidence="12 13" key="1">
    <citation type="submission" date="2019-03" db="EMBL/GenBank/DDBJ databases">
        <title>Genomic Encyclopedia of Archaeal and Bacterial Type Strains, Phase II (KMG-II): from individual species to whole genera.</title>
        <authorList>
            <person name="Goeker M."/>
        </authorList>
    </citation>
    <scope>NUCLEOTIDE SEQUENCE [LARGE SCALE GENOMIC DNA]</scope>
    <source>
        <strain evidence="12 13">DSM 28323</strain>
    </source>
</reference>
<comment type="cofactor">
    <cofactor evidence="9">
        <name>Mg(2+)</name>
        <dbReference type="ChEBI" id="CHEBI:18420"/>
    </cofactor>
    <text evidence="9">Binds 1 Mg(2+) ion per monomer.</text>
</comment>
<dbReference type="InterPro" id="IPR036676">
    <property type="entry name" value="PurM-like_C_sf"/>
</dbReference>
<comment type="similarity">
    <text evidence="1 9">Belongs to the selenophosphate synthase 1 family. Class I subfamily.</text>
</comment>
<feature type="binding site" description="in other chain" evidence="9">
    <location>
        <begin position="46"/>
        <end position="48"/>
    </location>
    <ligand>
        <name>ATP</name>
        <dbReference type="ChEBI" id="CHEBI:30616"/>
        <note>ligand shared between dimeric partners</note>
    </ligand>
</feature>
<keyword evidence="6 9" id="KW-0067">ATP-binding</keyword>
<gene>
    <name evidence="9" type="primary">selD</name>
    <name evidence="12" type="ORF">BC659_1647</name>
</gene>
<dbReference type="PANTHER" id="PTHR10256:SF0">
    <property type="entry name" value="INACTIVE SELENIDE, WATER DIKINASE-LIKE PROTEIN-RELATED"/>
    <property type="match status" value="1"/>
</dbReference>
<dbReference type="InterPro" id="IPR036921">
    <property type="entry name" value="PurM-like_N_sf"/>
</dbReference>
<sequence length="350" mass="37163">METVKLTQFSHGAGCGCKIAPAVLDTILKTDVSQKIFPQLLVGNASKDDAAAYDLGNGQALISTTDFFMPIVDDAFSFGKIAGANAISDVYAMGGTPIMAIAILGWPIDKLPPELAQQVIEGARAICHEAGIPLAGGHSIDSPEPIFGLSVNGLINKTQLKQNNTAKEGDLLFLTKPLGVGILSTAQKRNVLEEEDQSVLLNQLMLLNKVGTVLGKTDAVHAMTDVTGFGLLGHLIEMAEGSGLSAEISYTAVPILEAAKKYLAQRIIPDATYRNWNSYSTKTGFGQGVNVMEAFNVLPDPQTNGGLLIAADPEALQEIQHILMENELNHFLTPIGKMIAKAEKTVLVNA</sequence>
<dbReference type="InterPro" id="IPR023061">
    <property type="entry name" value="SelD_I"/>
</dbReference>
<evidence type="ECO:0000256" key="3">
    <source>
        <dbReference type="ARBA" id="ARBA00022723"/>
    </source>
</evidence>
<dbReference type="Gene3D" id="3.90.650.10">
    <property type="entry name" value="PurM-like C-terminal domain"/>
    <property type="match status" value="1"/>
</dbReference>
<keyword evidence="7 9" id="KW-0460">Magnesium</keyword>
<feature type="active site" evidence="9">
    <location>
        <position position="15"/>
    </location>
</feature>
<dbReference type="CDD" id="cd02195">
    <property type="entry name" value="SelD"/>
    <property type="match status" value="1"/>
</dbReference>
<dbReference type="RefSeq" id="WP_133474198.1">
    <property type="nucleotide sequence ID" value="NZ_SNWP01000011.1"/>
</dbReference>
<keyword evidence="4 9" id="KW-0547">Nucleotide-binding</keyword>
<evidence type="ECO:0000259" key="11">
    <source>
        <dbReference type="Pfam" id="PF02769"/>
    </source>
</evidence>
<comment type="caution">
    <text evidence="12">The sequence shown here is derived from an EMBL/GenBank/DDBJ whole genome shotgun (WGS) entry which is preliminary data.</text>
</comment>
<comment type="subunit">
    <text evidence="9">Homodimer.</text>
</comment>
<keyword evidence="13" id="KW-1185">Reference proteome</keyword>
<evidence type="ECO:0000313" key="13">
    <source>
        <dbReference type="Proteomes" id="UP000295741"/>
    </source>
</evidence>
<accession>A0A4R6IVF2</accession>
<dbReference type="GO" id="GO:0000287">
    <property type="term" value="F:magnesium ion binding"/>
    <property type="evidence" value="ECO:0007669"/>
    <property type="project" value="UniProtKB-UniRule"/>
</dbReference>
<evidence type="ECO:0000256" key="6">
    <source>
        <dbReference type="ARBA" id="ARBA00022840"/>
    </source>
</evidence>
<dbReference type="GO" id="GO:0004756">
    <property type="term" value="F:selenide, water dikinase activity"/>
    <property type="evidence" value="ECO:0007669"/>
    <property type="project" value="UniProtKB-UniRule"/>
</dbReference>
<dbReference type="EMBL" id="SNWP01000011">
    <property type="protein sequence ID" value="TDO26341.1"/>
    <property type="molecule type" value="Genomic_DNA"/>
</dbReference>
<proteinExistence type="inferred from homology"/>
<keyword evidence="3 9" id="KW-0479">Metal-binding</keyword>
<dbReference type="Proteomes" id="UP000295741">
    <property type="component" value="Unassembled WGS sequence"/>
</dbReference>
<dbReference type="OrthoDB" id="9772934at2"/>
<evidence type="ECO:0000256" key="5">
    <source>
        <dbReference type="ARBA" id="ARBA00022777"/>
    </source>
</evidence>
<dbReference type="EC" id="2.7.9.3" evidence="9"/>
<dbReference type="PANTHER" id="PTHR10256">
    <property type="entry name" value="SELENIDE, WATER DIKINASE"/>
    <property type="match status" value="1"/>
</dbReference>
<protein>
    <recommendedName>
        <fullName evidence="9">Selenide, water dikinase</fullName>
        <ecNumber evidence="9">2.7.9.3</ecNumber>
    </recommendedName>
    <alternativeName>
        <fullName evidence="9">Selenium donor protein</fullName>
    </alternativeName>
    <alternativeName>
        <fullName evidence="9">Selenophosphate synthase</fullName>
    </alternativeName>
</protein>
<dbReference type="Pfam" id="PF02769">
    <property type="entry name" value="AIRS_C"/>
    <property type="match status" value="1"/>
</dbReference>
<feature type="domain" description="PurM-like C-terminal" evidence="11">
    <location>
        <begin position="167"/>
        <end position="347"/>
    </location>
</feature>
<dbReference type="GO" id="GO:0005737">
    <property type="term" value="C:cytoplasm"/>
    <property type="evidence" value="ECO:0007669"/>
    <property type="project" value="TreeGrafter"/>
</dbReference>
<evidence type="ECO:0000256" key="1">
    <source>
        <dbReference type="ARBA" id="ARBA00008026"/>
    </source>
</evidence>
<evidence type="ECO:0000256" key="4">
    <source>
        <dbReference type="ARBA" id="ARBA00022741"/>
    </source>
</evidence>
<dbReference type="GO" id="GO:0016260">
    <property type="term" value="P:selenocysteine biosynthetic process"/>
    <property type="evidence" value="ECO:0007669"/>
    <property type="project" value="InterPro"/>
</dbReference>
<evidence type="ECO:0000313" key="12">
    <source>
        <dbReference type="EMBL" id="TDO26341.1"/>
    </source>
</evidence>
<dbReference type="InterPro" id="IPR016188">
    <property type="entry name" value="PurM-like_N"/>
</dbReference>
<feature type="binding site" evidence="9">
    <location>
        <position position="89"/>
    </location>
    <ligand>
        <name>Mg(2+)</name>
        <dbReference type="ChEBI" id="CHEBI:18420"/>
    </ligand>
</feature>
<feature type="binding site" evidence="9">
    <location>
        <position position="225"/>
    </location>
    <ligand>
        <name>Mg(2+)</name>
        <dbReference type="ChEBI" id="CHEBI:18420"/>
    </ligand>
</feature>
<feature type="binding site" evidence="9">
    <location>
        <begin position="137"/>
        <end position="139"/>
    </location>
    <ligand>
        <name>ATP</name>
        <dbReference type="ChEBI" id="CHEBI:30616"/>
        <note>ligand shared between dimeric partners</note>
    </ligand>
</feature>
<evidence type="ECO:0000256" key="9">
    <source>
        <dbReference type="HAMAP-Rule" id="MF_00625"/>
    </source>
</evidence>
<dbReference type="Pfam" id="PF00586">
    <property type="entry name" value="AIRS"/>
    <property type="match status" value="1"/>
</dbReference>
<keyword evidence="8 9" id="KW-0711">Selenium</keyword>
<feature type="binding site" description="in other chain" evidence="9">
    <location>
        <position position="89"/>
    </location>
    <ligand>
        <name>ATP</name>
        <dbReference type="ChEBI" id="CHEBI:30616"/>
        <note>ligand shared between dimeric partners</note>
    </ligand>
</feature>
<dbReference type="SUPFAM" id="SSF55326">
    <property type="entry name" value="PurM N-terminal domain-like"/>
    <property type="match status" value="1"/>
</dbReference>
<dbReference type="Gene3D" id="3.30.1330.10">
    <property type="entry name" value="PurM-like, N-terminal domain"/>
    <property type="match status" value="1"/>
</dbReference>
<dbReference type="FunFam" id="3.30.1330.10:FF:000003">
    <property type="entry name" value="Selenide, water dikinase"/>
    <property type="match status" value="1"/>
</dbReference>
<organism evidence="12 13">
    <name type="scientific">Sediminibacterium goheungense</name>
    <dbReference type="NCBI Taxonomy" id="1086393"/>
    <lineage>
        <taxon>Bacteria</taxon>
        <taxon>Pseudomonadati</taxon>
        <taxon>Bacteroidota</taxon>
        <taxon>Chitinophagia</taxon>
        <taxon>Chitinophagales</taxon>
        <taxon>Chitinophagaceae</taxon>
        <taxon>Sediminibacterium</taxon>
    </lineage>
</organism>
<feature type="domain" description="PurM-like N-terminal" evidence="10">
    <location>
        <begin position="48"/>
        <end position="155"/>
    </location>
</feature>
<dbReference type="PIRSF" id="PIRSF036407">
    <property type="entry name" value="Selenphspht_syn"/>
    <property type="match status" value="1"/>
</dbReference>
<dbReference type="FunFam" id="3.90.650.10:FF:000004">
    <property type="entry name" value="Selenide, water dikinase"/>
    <property type="match status" value="1"/>
</dbReference>
<evidence type="ECO:0000259" key="10">
    <source>
        <dbReference type="Pfam" id="PF00586"/>
    </source>
</evidence>
<dbReference type="NCBIfam" id="TIGR00476">
    <property type="entry name" value="selD"/>
    <property type="match status" value="1"/>
</dbReference>
<feature type="site" description="Important for catalytic activity" evidence="9">
    <location>
        <position position="18"/>
    </location>
</feature>
<name>A0A4R6IVF2_9BACT</name>
<evidence type="ECO:0000256" key="8">
    <source>
        <dbReference type="ARBA" id="ARBA00023266"/>
    </source>
</evidence>
<dbReference type="GO" id="GO:0005524">
    <property type="term" value="F:ATP binding"/>
    <property type="evidence" value="ECO:0007669"/>
    <property type="project" value="UniProtKB-UniRule"/>
</dbReference>
<dbReference type="InterPro" id="IPR010918">
    <property type="entry name" value="PurM-like_C_dom"/>
</dbReference>
<dbReference type="SUPFAM" id="SSF56042">
    <property type="entry name" value="PurM C-terminal domain-like"/>
    <property type="match status" value="1"/>
</dbReference>
<evidence type="ECO:0000256" key="7">
    <source>
        <dbReference type="ARBA" id="ARBA00022842"/>
    </source>
</evidence>
<feature type="binding site" description="in other chain" evidence="9">
    <location>
        <position position="66"/>
    </location>
    <ligand>
        <name>ATP</name>
        <dbReference type="ChEBI" id="CHEBI:30616"/>
        <note>ligand shared between dimeric partners</note>
    </ligand>
</feature>
<dbReference type="AlphaFoldDB" id="A0A4R6IVF2"/>
<feature type="binding site" description="in other chain" evidence="9">
    <location>
        <position position="18"/>
    </location>
    <ligand>
        <name>ATP</name>
        <dbReference type="ChEBI" id="CHEBI:30616"/>
        <note>ligand shared between dimeric partners</note>
    </ligand>
</feature>
<dbReference type="PROSITE" id="PS51257">
    <property type="entry name" value="PROKAR_LIPOPROTEIN"/>
    <property type="match status" value="1"/>
</dbReference>
<dbReference type="InterPro" id="IPR004536">
    <property type="entry name" value="SPS/SelD"/>
</dbReference>
<keyword evidence="5 9" id="KW-0418">Kinase</keyword>
<evidence type="ECO:0000256" key="2">
    <source>
        <dbReference type="ARBA" id="ARBA00022679"/>
    </source>
</evidence>
<dbReference type="NCBIfam" id="NF002098">
    <property type="entry name" value="PRK00943.1"/>
    <property type="match status" value="1"/>
</dbReference>
<comment type="function">
    <text evidence="9">Synthesizes selenophosphate from selenide and ATP.</text>
</comment>